<dbReference type="Gene3D" id="3.40.50.300">
    <property type="entry name" value="P-loop containing nucleotide triphosphate hydrolases"/>
    <property type="match status" value="1"/>
</dbReference>
<dbReference type="InterPro" id="IPR003593">
    <property type="entry name" value="AAA+_ATPase"/>
</dbReference>
<evidence type="ECO:0000256" key="3">
    <source>
        <dbReference type="ARBA" id="ARBA00022840"/>
    </source>
</evidence>
<dbReference type="InterPro" id="IPR003439">
    <property type="entry name" value="ABC_transporter-like_ATP-bd"/>
</dbReference>
<dbReference type="PROSITE" id="PS00211">
    <property type="entry name" value="ABC_TRANSPORTER_1"/>
    <property type="match status" value="1"/>
</dbReference>
<dbReference type="AlphaFoldDB" id="A0AAC9ZAQ3"/>
<dbReference type="GeneID" id="31847188"/>
<reference evidence="5 6" key="1">
    <citation type="journal article" date="2017" name="Front. Microbiol.">
        <title>Phaeobacter piscinae sp. nov., a species of the Roseobacter group and potential aquaculture probiont.</title>
        <authorList>
            <person name="Sonnenschein E.C."/>
            <person name="Phippen C.B.W."/>
            <person name="Nielsen K.F."/>
            <person name="Mateiu R.V."/>
            <person name="Melchiorsen J."/>
            <person name="Gram L."/>
            <person name="Overmann J."/>
            <person name="Freese H.M."/>
        </authorList>
    </citation>
    <scope>NUCLEOTIDE SEQUENCE [LARGE SCALE GENOMIC DNA]</scope>
    <source>
        <strain evidence="5 6">P63</strain>
    </source>
</reference>
<evidence type="ECO:0000313" key="6">
    <source>
        <dbReference type="Proteomes" id="UP000217545"/>
    </source>
</evidence>
<dbReference type="InterPro" id="IPR017871">
    <property type="entry name" value="ABC_transporter-like_CS"/>
</dbReference>
<dbReference type="CDD" id="cd03257">
    <property type="entry name" value="ABC_NikE_OppD_transporters"/>
    <property type="match status" value="1"/>
</dbReference>
<keyword evidence="3" id="KW-0067">ATP-binding</keyword>
<dbReference type="SUPFAM" id="SSF52540">
    <property type="entry name" value="P-loop containing nucleoside triphosphate hydrolases"/>
    <property type="match status" value="1"/>
</dbReference>
<dbReference type="GO" id="GO:0055085">
    <property type="term" value="P:transmembrane transport"/>
    <property type="evidence" value="ECO:0007669"/>
    <property type="project" value="UniProtKB-ARBA"/>
</dbReference>
<evidence type="ECO:0000256" key="1">
    <source>
        <dbReference type="ARBA" id="ARBA00022448"/>
    </source>
</evidence>
<dbReference type="PROSITE" id="PS50893">
    <property type="entry name" value="ABC_TRANSPORTER_2"/>
    <property type="match status" value="1"/>
</dbReference>
<dbReference type="EMBL" id="CP010784">
    <property type="protein sequence ID" value="ATF06862.1"/>
    <property type="molecule type" value="Genomic_DNA"/>
</dbReference>
<gene>
    <name evidence="5" type="ORF">PhaeoP63_02810</name>
</gene>
<dbReference type="SMART" id="SM00382">
    <property type="entry name" value="AAA"/>
    <property type="match status" value="1"/>
</dbReference>
<dbReference type="PANTHER" id="PTHR43776">
    <property type="entry name" value="TRANSPORT ATP-BINDING PROTEIN"/>
    <property type="match status" value="1"/>
</dbReference>
<evidence type="ECO:0000313" key="5">
    <source>
        <dbReference type="EMBL" id="ATF06862.1"/>
    </source>
</evidence>
<dbReference type="InterPro" id="IPR050319">
    <property type="entry name" value="ABC_transp_ATP-bind"/>
</dbReference>
<evidence type="ECO:0000259" key="4">
    <source>
        <dbReference type="PROSITE" id="PS50893"/>
    </source>
</evidence>
<sequence length="262" mass="28461">MPLNEPVFQLEGLTVRAGNKMLLHDVSCDIQQGKMLCILGESGAGKSTLLKAVQGFLPATCRRLVFTPSGTNIIGVVPMRPGLPQTRWVMQDPLAALNPRQSLGASIQESLHRGDITDHEGKSAVFAALEEVELGAEFYNRLPGQVSLGQAQRACLARALIARPKLIFFDEPLSALDALVQKKIARQMDVLRRKTQTAYVVVTHDLGFAAAYADKILVLRQGLVEAYQSCADFFAAPVSPYAENLIHAARSLGTLNHMDDVA</sequence>
<dbReference type="InterPro" id="IPR027417">
    <property type="entry name" value="P-loop_NTPase"/>
</dbReference>
<organism evidence="5 6">
    <name type="scientific">Phaeobacter gallaeciensis</name>
    <dbReference type="NCBI Taxonomy" id="60890"/>
    <lineage>
        <taxon>Bacteria</taxon>
        <taxon>Pseudomonadati</taxon>
        <taxon>Pseudomonadota</taxon>
        <taxon>Alphaproteobacteria</taxon>
        <taxon>Rhodobacterales</taxon>
        <taxon>Roseobacteraceae</taxon>
        <taxon>Phaeobacter</taxon>
    </lineage>
</organism>
<keyword evidence="2" id="KW-0547">Nucleotide-binding</keyword>
<protein>
    <submittedName>
        <fullName evidence="5">ATPase component of various ABC-type transport system</fullName>
    </submittedName>
</protein>
<dbReference type="Pfam" id="PF00005">
    <property type="entry name" value="ABC_tran"/>
    <property type="match status" value="1"/>
</dbReference>
<evidence type="ECO:0000256" key="2">
    <source>
        <dbReference type="ARBA" id="ARBA00022741"/>
    </source>
</evidence>
<name>A0AAC9ZAQ3_9RHOB</name>
<feature type="domain" description="ABC transporter" evidence="4">
    <location>
        <begin position="8"/>
        <end position="246"/>
    </location>
</feature>
<dbReference type="GO" id="GO:0005524">
    <property type="term" value="F:ATP binding"/>
    <property type="evidence" value="ECO:0007669"/>
    <property type="project" value="UniProtKB-KW"/>
</dbReference>
<proteinExistence type="predicted"/>
<dbReference type="RefSeq" id="WP_024098183.1">
    <property type="nucleotide sequence ID" value="NZ_CP010588.1"/>
</dbReference>
<keyword evidence="1" id="KW-0813">Transport</keyword>
<accession>A0AAC9ZAQ3</accession>
<dbReference type="PANTHER" id="PTHR43776:SF8">
    <property type="entry name" value="ABC TRANSPORTER, ATP-BINDING PROTEIN"/>
    <property type="match status" value="1"/>
</dbReference>
<dbReference type="GO" id="GO:0016887">
    <property type="term" value="F:ATP hydrolysis activity"/>
    <property type="evidence" value="ECO:0007669"/>
    <property type="project" value="InterPro"/>
</dbReference>
<dbReference type="Proteomes" id="UP000217545">
    <property type="component" value="Chromosome"/>
</dbReference>